<sequence>MSLTFKLASLVIRTVAKPIGNRIKQSAREHDTFRRYCVGFAQGLHRIDMRMRLGILHDAAAQERMHAREAAEAAAKKRLSETPTVRTEAQQKADDQAAADLKEKESKAAPKPRIRPLSESRAIELGANFLSESFIFGVAVGLLVWDQWRSRRKENTRREGIDDRLEALEDHTRQIVDLQSEVDRLKSKYEPLPKLVEGSKDEKNPDQLSKRNSEAQASMDGKDTTTNPEAQTPVTEKTPTTKTDEKDQKSEKAAPVEQSR</sequence>
<gene>
    <name evidence="5" type="ORF">D6D01_03510</name>
</gene>
<evidence type="ECO:0000256" key="4">
    <source>
        <dbReference type="SAM" id="MobiDB-lite"/>
    </source>
</evidence>
<reference evidence="5 6" key="1">
    <citation type="submission" date="2018-10" db="EMBL/GenBank/DDBJ databases">
        <title>Fifty Aureobasidium pullulans genomes reveal a recombining polyextremotolerant generalist.</title>
        <authorList>
            <person name="Gostincar C."/>
            <person name="Turk M."/>
            <person name="Zajc J."/>
            <person name="Gunde-Cimerman N."/>
        </authorList>
    </citation>
    <scope>NUCLEOTIDE SEQUENCE [LARGE SCALE GENOMIC DNA]</scope>
    <source>
        <strain evidence="5 6">EXF-6604</strain>
    </source>
</reference>
<dbReference type="PANTHER" id="PTHR12499:SF0">
    <property type="entry name" value="OPTIC ATROPHY 3 PROTEIN"/>
    <property type="match status" value="1"/>
</dbReference>
<evidence type="ECO:0000256" key="3">
    <source>
        <dbReference type="SAM" id="Coils"/>
    </source>
</evidence>
<dbReference type="PANTHER" id="PTHR12499">
    <property type="entry name" value="OPTIC ATROPHY 3 PROTEIN OPA3"/>
    <property type="match status" value="1"/>
</dbReference>
<dbReference type="EMBL" id="QZBD01000099">
    <property type="protein sequence ID" value="THY29589.1"/>
    <property type="molecule type" value="Genomic_DNA"/>
</dbReference>
<protein>
    <recommendedName>
        <fullName evidence="7">OPA3-domain-containing protein</fullName>
    </recommendedName>
</protein>
<dbReference type="Proteomes" id="UP000306584">
    <property type="component" value="Unassembled WGS sequence"/>
</dbReference>
<feature type="region of interest" description="Disordered" evidence="4">
    <location>
        <begin position="67"/>
        <end position="115"/>
    </location>
</feature>
<evidence type="ECO:0000256" key="1">
    <source>
        <dbReference type="ARBA" id="ARBA00007584"/>
    </source>
</evidence>
<feature type="region of interest" description="Disordered" evidence="4">
    <location>
        <begin position="189"/>
        <end position="260"/>
    </location>
</feature>
<name>A0A4S9LJU7_AURPU</name>
<feature type="compositionally biased region" description="Basic and acidic residues" evidence="4">
    <location>
        <begin position="189"/>
        <end position="213"/>
    </location>
</feature>
<dbReference type="GO" id="GO:0019216">
    <property type="term" value="P:regulation of lipid metabolic process"/>
    <property type="evidence" value="ECO:0007669"/>
    <property type="project" value="TreeGrafter"/>
</dbReference>
<feature type="compositionally biased region" description="Basic and acidic residues" evidence="4">
    <location>
        <begin position="242"/>
        <end position="260"/>
    </location>
</feature>
<comment type="caution">
    <text evidence="5">The sequence shown here is derived from an EMBL/GenBank/DDBJ whole genome shotgun (WGS) entry which is preliminary data.</text>
</comment>
<organism evidence="5 6">
    <name type="scientific">Aureobasidium pullulans</name>
    <name type="common">Black yeast</name>
    <name type="synonym">Pullularia pullulans</name>
    <dbReference type="NCBI Taxonomy" id="5580"/>
    <lineage>
        <taxon>Eukaryota</taxon>
        <taxon>Fungi</taxon>
        <taxon>Dikarya</taxon>
        <taxon>Ascomycota</taxon>
        <taxon>Pezizomycotina</taxon>
        <taxon>Dothideomycetes</taxon>
        <taxon>Dothideomycetidae</taxon>
        <taxon>Dothideales</taxon>
        <taxon>Saccotheciaceae</taxon>
        <taxon>Aureobasidium</taxon>
    </lineage>
</organism>
<evidence type="ECO:0000256" key="2">
    <source>
        <dbReference type="ARBA" id="ARBA00023054"/>
    </source>
</evidence>
<accession>A0A4S9LJU7</accession>
<feature type="coiled-coil region" evidence="3">
    <location>
        <begin position="161"/>
        <end position="188"/>
    </location>
</feature>
<evidence type="ECO:0008006" key="7">
    <source>
        <dbReference type="Google" id="ProtNLM"/>
    </source>
</evidence>
<dbReference type="Pfam" id="PF07047">
    <property type="entry name" value="OPA3"/>
    <property type="match status" value="1"/>
</dbReference>
<feature type="compositionally biased region" description="Low complexity" evidence="4">
    <location>
        <begin position="231"/>
        <end position="241"/>
    </location>
</feature>
<keyword evidence="2 3" id="KW-0175">Coiled coil</keyword>
<evidence type="ECO:0000313" key="6">
    <source>
        <dbReference type="Proteomes" id="UP000306584"/>
    </source>
</evidence>
<proteinExistence type="inferred from homology"/>
<comment type="similarity">
    <text evidence="1">Belongs to the OPA3 family.</text>
</comment>
<feature type="compositionally biased region" description="Basic and acidic residues" evidence="4">
    <location>
        <begin position="67"/>
        <end position="80"/>
    </location>
</feature>
<feature type="compositionally biased region" description="Basic and acidic residues" evidence="4">
    <location>
        <begin position="89"/>
        <end position="108"/>
    </location>
</feature>
<evidence type="ECO:0000313" key="5">
    <source>
        <dbReference type="EMBL" id="THY29589.1"/>
    </source>
</evidence>
<dbReference type="AlphaFoldDB" id="A0A4S9LJU7"/>
<dbReference type="InterPro" id="IPR010754">
    <property type="entry name" value="OPA3-like"/>
</dbReference>
<dbReference type="GO" id="GO:0005739">
    <property type="term" value="C:mitochondrion"/>
    <property type="evidence" value="ECO:0007669"/>
    <property type="project" value="TreeGrafter"/>
</dbReference>